<proteinExistence type="predicted"/>
<organism evidence="1 2">
    <name type="scientific">Neofusicoccum parvum</name>
    <dbReference type="NCBI Taxonomy" id="310453"/>
    <lineage>
        <taxon>Eukaryota</taxon>
        <taxon>Fungi</taxon>
        <taxon>Dikarya</taxon>
        <taxon>Ascomycota</taxon>
        <taxon>Pezizomycotina</taxon>
        <taxon>Dothideomycetes</taxon>
        <taxon>Dothideomycetes incertae sedis</taxon>
        <taxon>Botryosphaeriales</taxon>
        <taxon>Botryosphaeriaceae</taxon>
        <taxon>Neofusicoccum</taxon>
    </lineage>
</organism>
<gene>
    <name evidence="1" type="primary">g12256</name>
    <name evidence="1" type="ORF">NpPPO83_00012256</name>
</gene>
<sequence>MRTATTHGGQPSLLNPIPFLPLLLLLLRPASATSYITVFTDHSCQTSYTDWDGPNGYPDGACTLFSDKAGGAYSSFMINSLDAGCTATIYAPNTTPNPCSGTPVLASPYRCYNASDWTYYSIDRCTPPDQLSSSTSPSSAQTAEPTAAASSSPPGGASSSSSSSTTVIGAAVGGGVGGVALVGGVGLWLWMARRRRRRGGEGGGRRRREGGGAEGPATVEISGAPILEMEGEGRRELAGSEVVAAGRGEGKEDEGGRRAPVELPADEGWAAGRRGGEKGGEGG</sequence>
<protein>
    <submittedName>
        <fullName evidence="1">Uncharacterized protein</fullName>
    </submittedName>
</protein>
<keyword evidence="2" id="KW-1185">Reference proteome</keyword>
<evidence type="ECO:0000313" key="2">
    <source>
        <dbReference type="Proteomes" id="UP001165186"/>
    </source>
</evidence>
<reference evidence="1" key="1">
    <citation type="submission" date="2024-09" db="EMBL/GenBank/DDBJ databases">
        <title>Draft Genome Sequences of Neofusicoccum parvum.</title>
        <authorList>
            <person name="Ashida A."/>
            <person name="Camagna M."/>
            <person name="Tanaka A."/>
            <person name="Takemoto D."/>
        </authorList>
    </citation>
    <scope>NUCLEOTIDE SEQUENCE</scope>
    <source>
        <strain evidence="1">PPO83</strain>
    </source>
</reference>
<evidence type="ECO:0000313" key="1">
    <source>
        <dbReference type="EMBL" id="GME21966.1"/>
    </source>
</evidence>
<dbReference type="EMBL" id="BSXG01000001">
    <property type="protein sequence ID" value="GME21966.1"/>
    <property type="molecule type" value="Genomic_DNA"/>
</dbReference>
<dbReference type="Proteomes" id="UP001165186">
    <property type="component" value="Unassembled WGS sequence"/>
</dbReference>
<comment type="caution">
    <text evidence="1">The sequence shown here is derived from an EMBL/GenBank/DDBJ whole genome shotgun (WGS) entry which is preliminary data.</text>
</comment>
<accession>A0ACB5RNA3</accession>
<name>A0ACB5RNA3_9PEZI</name>